<keyword evidence="2" id="KW-1185">Reference proteome</keyword>
<proteinExistence type="predicted"/>
<evidence type="ECO:0000313" key="2">
    <source>
        <dbReference type="Proteomes" id="UP000255265"/>
    </source>
</evidence>
<dbReference type="AlphaFoldDB" id="A0A370F6G9"/>
<sequence>MLKNAQLPPVRVTADVRQQIENVLLEGESLSQFVERAAVDAARRRQAQQEFIARGRASLARARETGELHDADQALEAMRSRMAARLSKANAAGKTPTRR</sequence>
<name>A0A370F6G9_9BURK</name>
<comment type="caution">
    <text evidence="1">The sequence shown here is derived from an EMBL/GenBank/DDBJ whole genome shotgun (WGS) entry which is preliminary data.</text>
</comment>
<organism evidence="1 2">
    <name type="scientific">Pseudacidovorax intermedius</name>
    <dbReference type="NCBI Taxonomy" id="433924"/>
    <lineage>
        <taxon>Bacteria</taxon>
        <taxon>Pseudomonadati</taxon>
        <taxon>Pseudomonadota</taxon>
        <taxon>Betaproteobacteria</taxon>
        <taxon>Burkholderiales</taxon>
        <taxon>Comamonadaceae</taxon>
        <taxon>Pseudacidovorax</taxon>
    </lineage>
</organism>
<dbReference type="EMBL" id="QQAV01000018">
    <property type="protein sequence ID" value="RDI17020.1"/>
    <property type="molecule type" value="Genomic_DNA"/>
</dbReference>
<protein>
    <recommendedName>
        <fullName evidence="3">Prevent-host-death protein</fullName>
    </recommendedName>
</protein>
<dbReference type="RefSeq" id="WP_017761135.1">
    <property type="nucleotide sequence ID" value="NZ_QQAV01000018.1"/>
</dbReference>
<gene>
    <name evidence="1" type="ORF">DFR41_11848</name>
</gene>
<evidence type="ECO:0000313" key="1">
    <source>
        <dbReference type="EMBL" id="RDI17020.1"/>
    </source>
</evidence>
<accession>A0A370F6G9</accession>
<evidence type="ECO:0008006" key="3">
    <source>
        <dbReference type="Google" id="ProtNLM"/>
    </source>
</evidence>
<reference evidence="1 2" key="1">
    <citation type="submission" date="2018-07" db="EMBL/GenBank/DDBJ databases">
        <title>Genomic Encyclopedia of Type Strains, Phase IV (KMG-IV): sequencing the most valuable type-strain genomes for metagenomic binning, comparative biology and taxonomic classification.</title>
        <authorList>
            <person name="Goeker M."/>
        </authorList>
    </citation>
    <scope>NUCLEOTIDE SEQUENCE [LARGE SCALE GENOMIC DNA]</scope>
    <source>
        <strain evidence="1 2">DSM 21352</strain>
    </source>
</reference>
<dbReference type="Proteomes" id="UP000255265">
    <property type="component" value="Unassembled WGS sequence"/>
</dbReference>
<dbReference type="NCBIfam" id="NF041551">
    <property type="entry name" value="YlcI_YnfO_N"/>
    <property type="match status" value="1"/>
</dbReference>